<proteinExistence type="predicted"/>
<dbReference type="GO" id="GO:0033615">
    <property type="term" value="P:mitochondrial proton-transporting ATP synthase complex assembly"/>
    <property type="evidence" value="ECO:0007669"/>
    <property type="project" value="TreeGrafter"/>
</dbReference>
<protein>
    <submittedName>
        <fullName evidence="1">Uncharacterized protein</fullName>
    </submittedName>
</protein>
<reference evidence="1" key="1">
    <citation type="submission" date="2021-01" db="EMBL/GenBank/DDBJ databases">
        <authorList>
            <person name="Corre E."/>
            <person name="Pelletier E."/>
            <person name="Niang G."/>
            <person name="Scheremetjew M."/>
            <person name="Finn R."/>
            <person name="Kale V."/>
            <person name="Holt S."/>
            <person name="Cochrane G."/>
            <person name="Meng A."/>
            <person name="Brown T."/>
            <person name="Cohen L."/>
        </authorList>
    </citation>
    <scope>NUCLEOTIDE SEQUENCE</scope>
    <source>
        <strain evidence="1">SAG 36.94</strain>
    </source>
</reference>
<organism evidence="1">
    <name type="scientific">Compsopogon caeruleus</name>
    <dbReference type="NCBI Taxonomy" id="31354"/>
    <lineage>
        <taxon>Eukaryota</taxon>
        <taxon>Rhodophyta</taxon>
        <taxon>Compsopogonophyceae</taxon>
        <taxon>Compsopogonales</taxon>
        <taxon>Compsopogonaceae</taxon>
        <taxon>Compsopogon</taxon>
    </lineage>
</organism>
<dbReference type="InterPro" id="IPR007849">
    <property type="entry name" value="ATP10"/>
</dbReference>
<accession>A0A7S1TAV0</accession>
<sequence length="220" mass="24921">MSSLWEGFRALFRRVGTQTETRSRGLVADLNELNRSTRAGAPSLNLADTFVLPLSENPVVFPRIKTTSLRTKRIVLQDEATRAPATLVILLFREFAHKQAVSWQQQDIIAVPWLEMTINESVVHQALSGFAQGIQRRRIPEQMHDRYIAYNSGAEKLETFFLSQNRLLAHALLLDRRARVRWRACGFATDDHVSLLSKAVAQLTSEDQNLAKSPSDHFPS</sequence>
<dbReference type="Pfam" id="PF05176">
    <property type="entry name" value="ATP-synt_10"/>
    <property type="match status" value="1"/>
</dbReference>
<evidence type="ECO:0000313" key="1">
    <source>
        <dbReference type="EMBL" id="CAD9230837.1"/>
    </source>
</evidence>
<gene>
    <name evidence="1" type="ORF">CCAE0312_LOCUS2891</name>
</gene>
<dbReference type="PANTHER" id="PTHR28106:SF1">
    <property type="entry name" value="MITOCHONDRIAL ATPASE COMPLEX SUBUNIT ATP10"/>
    <property type="match status" value="1"/>
</dbReference>
<dbReference type="AlphaFoldDB" id="A0A7S1TAV0"/>
<dbReference type="GO" id="GO:0005743">
    <property type="term" value="C:mitochondrial inner membrane"/>
    <property type="evidence" value="ECO:0007669"/>
    <property type="project" value="TreeGrafter"/>
</dbReference>
<name>A0A7S1TAV0_9RHOD</name>
<dbReference type="PANTHER" id="PTHR28106">
    <property type="entry name" value="MITOCHONDRIAL ATPASE COMPLEX SUBUNIT ATP10"/>
    <property type="match status" value="1"/>
</dbReference>
<dbReference type="EMBL" id="HBGH01005371">
    <property type="protein sequence ID" value="CAD9230837.1"/>
    <property type="molecule type" value="Transcribed_RNA"/>
</dbReference>